<dbReference type="RefSeq" id="WP_272422421.1">
    <property type="nucleotide sequence ID" value="NZ_JAGTJJ010000044.1"/>
</dbReference>
<gene>
    <name evidence="2" type="ORF">KEG57_40475</name>
</gene>
<dbReference type="PROSITE" id="PS50005">
    <property type="entry name" value="TPR"/>
    <property type="match status" value="1"/>
</dbReference>
<organism evidence="2 3">
    <name type="scientific">Polyangium jinanense</name>
    <dbReference type="NCBI Taxonomy" id="2829994"/>
    <lineage>
        <taxon>Bacteria</taxon>
        <taxon>Pseudomonadati</taxon>
        <taxon>Myxococcota</taxon>
        <taxon>Polyangia</taxon>
        <taxon>Polyangiales</taxon>
        <taxon>Polyangiaceae</taxon>
        <taxon>Polyangium</taxon>
    </lineage>
</organism>
<dbReference type="Gene3D" id="1.25.40.10">
    <property type="entry name" value="Tetratricopeptide repeat domain"/>
    <property type="match status" value="1"/>
</dbReference>
<dbReference type="EMBL" id="JAGTJJ010000044">
    <property type="protein sequence ID" value="MDC3986820.1"/>
    <property type="molecule type" value="Genomic_DNA"/>
</dbReference>
<sequence length="228" mass="24448">MHWTPFAVVRTRRRVSTLGCAALVVALAGEARGQDEGTSWATKQAAELVRQGTAHAARGDGAAATRRLLEAISFDPTYGPAYLALAAQHEATGDVVEAERVYATGLERVAGFAEGHAARGKLRRHLGRLREAAADFEAALSFTPDHVVALENLYATYVALSALPAALATSRRMEALAEARSDTVAHKEARARSRALVVLLAELDPVTADARDRGPLRRALARHARRGR</sequence>
<accession>A0A9X3XCN4</accession>
<comment type="caution">
    <text evidence="2">The sequence shown here is derived from an EMBL/GenBank/DDBJ whole genome shotgun (WGS) entry which is preliminary data.</text>
</comment>
<dbReference type="InterPro" id="IPR011990">
    <property type="entry name" value="TPR-like_helical_dom_sf"/>
</dbReference>
<dbReference type="SUPFAM" id="SSF48452">
    <property type="entry name" value="TPR-like"/>
    <property type="match status" value="1"/>
</dbReference>
<protein>
    <submittedName>
        <fullName evidence="2">Tetratricopeptide repeat protein</fullName>
    </submittedName>
</protein>
<dbReference type="Proteomes" id="UP001151081">
    <property type="component" value="Unassembled WGS sequence"/>
</dbReference>
<keyword evidence="1" id="KW-0802">TPR repeat</keyword>
<reference evidence="2 3" key="1">
    <citation type="submission" date="2021-04" db="EMBL/GenBank/DDBJ databases">
        <title>Genome analysis of Polyangium sp.</title>
        <authorList>
            <person name="Li Y."/>
            <person name="Wang J."/>
        </authorList>
    </citation>
    <scope>NUCLEOTIDE SEQUENCE [LARGE SCALE GENOMIC DNA]</scope>
    <source>
        <strain evidence="2 3">SDU14</strain>
    </source>
</reference>
<evidence type="ECO:0000313" key="2">
    <source>
        <dbReference type="EMBL" id="MDC3986820.1"/>
    </source>
</evidence>
<dbReference type="InterPro" id="IPR019734">
    <property type="entry name" value="TPR_rpt"/>
</dbReference>
<dbReference type="AlphaFoldDB" id="A0A9X3XCN4"/>
<keyword evidence="3" id="KW-1185">Reference proteome</keyword>
<evidence type="ECO:0000256" key="1">
    <source>
        <dbReference type="PROSITE-ProRule" id="PRU00339"/>
    </source>
</evidence>
<proteinExistence type="predicted"/>
<dbReference type="SMART" id="SM00028">
    <property type="entry name" value="TPR"/>
    <property type="match status" value="3"/>
</dbReference>
<name>A0A9X3XCN4_9BACT</name>
<feature type="repeat" description="TPR" evidence="1">
    <location>
        <begin position="113"/>
        <end position="146"/>
    </location>
</feature>
<evidence type="ECO:0000313" key="3">
    <source>
        <dbReference type="Proteomes" id="UP001151081"/>
    </source>
</evidence>